<dbReference type="Proteomes" id="UP001235840">
    <property type="component" value="Unassembled WGS sequence"/>
</dbReference>
<name>A0ABT9W001_9BACI</name>
<reference evidence="1 2" key="1">
    <citation type="submission" date="2023-07" db="EMBL/GenBank/DDBJ databases">
        <title>Genomic Encyclopedia of Type Strains, Phase IV (KMG-IV): sequencing the most valuable type-strain genomes for metagenomic binning, comparative biology and taxonomic classification.</title>
        <authorList>
            <person name="Goeker M."/>
        </authorList>
    </citation>
    <scope>NUCLEOTIDE SEQUENCE [LARGE SCALE GENOMIC DNA]</scope>
    <source>
        <strain evidence="1 2">DSM 12751</strain>
    </source>
</reference>
<organism evidence="1 2">
    <name type="scientific">Caldalkalibacillus horti</name>
    <dbReference type="NCBI Taxonomy" id="77523"/>
    <lineage>
        <taxon>Bacteria</taxon>
        <taxon>Bacillati</taxon>
        <taxon>Bacillota</taxon>
        <taxon>Bacilli</taxon>
        <taxon>Bacillales</taxon>
        <taxon>Bacillaceae</taxon>
        <taxon>Caldalkalibacillus</taxon>
    </lineage>
</organism>
<protein>
    <submittedName>
        <fullName evidence="1">Phage FluMu protein gp41</fullName>
    </submittedName>
</protein>
<sequence length="125" mass="14349">MAFQTEFSFDLPKGFVDEEGNLHKKGRMRLATAADEILPMRDPRVQQNPSYLTIIMLARVITKLGDLPGIDTKTIESLFTTDLAFLQNFYQRINELENPNLKTQCPKCDHSFEVPLDFLELSREA</sequence>
<dbReference type="RefSeq" id="WP_307394859.1">
    <property type="nucleotide sequence ID" value="NZ_BAAADK010000045.1"/>
</dbReference>
<evidence type="ECO:0000313" key="1">
    <source>
        <dbReference type="EMBL" id="MDQ0166559.1"/>
    </source>
</evidence>
<evidence type="ECO:0000313" key="2">
    <source>
        <dbReference type="Proteomes" id="UP001235840"/>
    </source>
</evidence>
<dbReference type="EMBL" id="JAUSTY010000009">
    <property type="protein sequence ID" value="MDQ0166559.1"/>
    <property type="molecule type" value="Genomic_DNA"/>
</dbReference>
<keyword evidence="2" id="KW-1185">Reference proteome</keyword>
<accession>A0ABT9W001</accession>
<comment type="caution">
    <text evidence="1">The sequence shown here is derived from an EMBL/GenBank/DDBJ whole genome shotgun (WGS) entry which is preliminary data.</text>
</comment>
<gene>
    <name evidence="1" type="ORF">J2S11_002463</name>
</gene>
<proteinExistence type="predicted"/>